<organism evidence="2 3">
    <name type="scientific">Caerostris extrusa</name>
    <name type="common">Bark spider</name>
    <name type="synonym">Caerostris bankana</name>
    <dbReference type="NCBI Taxonomy" id="172846"/>
    <lineage>
        <taxon>Eukaryota</taxon>
        <taxon>Metazoa</taxon>
        <taxon>Ecdysozoa</taxon>
        <taxon>Arthropoda</taxon>
        <taxon>Chelicerata</taxon>
        <taxon>Arachnida</taxon>
        <taxon>Araneae</taxon>
        <taxon>Araneomorphae</taxon>
        <taxon>Entelegynae</taxon>
        <taxon>Araneoidea</taxon>
        <taxon>Araneidae</taxon>
        <taxon>Caerostris</taxon>
    </lineage>
</organism>
<gene>
    <name evidence="2" type="ORF">CEXT_45881</name>
</gene>
<feature type="region of interest" description="Disordered" evidence="1">
    <location>
        <begin position="92"/>
        <end position="111"/>
    </location>
</feature>
<feature type="region of interest" description="Disordered" evidence="1">
    <location>
        <begin position="1"/>
        <end position="40"/>
    </location>
</feature>
<protein>
    <submittedName>
        <fullName evidence="2">Uncharacterized protein</fullName>
    </submittedName>
</protein>
<proteinExistence type="predicted"/>
<name>A0AAV4M4P0_CAEEX</name>
<dbReference type="AlphaFoldDB" id="A0AAV4M4P0"/>
<evidence type="ECO:0000313" key="2">
    <source>
        <dbReference type="EMBL" id="GIX67344.1"/>
    </source>
</evidence>
<evidence type="ECO:0000313" key="3">
    <source>
        <dbReference type="Proteomes" id="UP001054945"/>
    </source>
</evidence>
<keyword evidence="3" id="KW-1185">Reference proteome</keyword>
<comment type="caution">
    <text evidence="2">The sequence shown here is derived from an EMBL/GenBank/DDBJ whole genome shotgun (WGS) entry which is preliminary data.</text>
</comment>
<accession>A0AAV4M4P0</accession>
<evidence type="ECO:0000256" key="1">
    <source>
        <dbReference type="SAM" id="MobiDB-lite"/>
    </source>
</evidence>
<sequence length="177" mass="19102">MMDMVDDRSSQGNGSLRSPLKVPASAAAPAASAPSGPSTLSESDVCLTLMIRGRNIGDLQTQLKTAVNPMMFDTRIKLSSTWKKKSSDCSKRVVQGTPRHSPAPVSATGNQRNDNNLNLNVINISTSKVLYILNEFINIFNTLGGVENIYNKLINCNSSLDKLQVMVTCLENGATNK</sequence>
<dbReference type="EMBL" id="BPLR01001870">
    <property type="protein sequence ID" value="GIX67344.1"/>
    <property type="molecule type" value="Genomic_DNA"/>
</dbReference>
<dbReference type="Proteomes" id="UP001054945">
    <property type="component" value="Unassembled WGS sequence"/>
</dbReference>
<feature type="compositionally biased region" description="Low complexity" evidence="1">
    <location>
        <begin position="23"/>
        <end position="38"/>
    </location>
</feature>
<reference evidence="2 3" key="1">
    <citation type="submission" date="2021-06" db="EMBL/GenBank/DDBJ databases">
        <title>Caerostris extrusa draft genome.</title>
        <authorList>
            <person name="Kono N."/>
            <person name="Arakawa K."/>
        </authorList>
    </citation>
    <scope>NUCLEOTIDE SEQUENCE [LARGE SCALE GENOMIC DNA]</scope>
</reference>